<protein>
    <recommendedName>
        <fullName evidence="4">CbaC protein</fullName>
    </recommendedName>
</protein>
<name>A0A3R7DAH2_9EURY</name>
<sequence>MRISKAGLLVVAAIVIPIVVELRTALSWFGIELSVLEGVVLAVAIVLAIVVWAVWPSDGDGNAETDPAGHD</sequence>
<keyword evidence="3" id="KW-1185">Reference proteome</keyword>
<dbReference type="EMBL" id="RAPO01000006">
    <property type="protein sequence ID" value="RKD88076.1"/>
    <property type="molecule type" value="Genomic_DNA"/>
</dbReference>
<dbReference type="RefSeq" id="WP_120246699.1">
    <property type="nucleotide sequence ID" value="NZ_RAPO01000006.1"/>
</dbReference>
<evidence type="ECO:0000313" key="2">
    <source>
        <dbReference type="EMBL" id="RKD88076.1"/>
    </source>
</evidence>
<evidence type="ECO:0008006" key="4">
    <source>
        <dbReference type="Google" id="ProtNLM"/>
    </source>
</evidence>
<gene>
    <name evidence="2" type="ORF">ATJ93_4392</name>
</gene>
<reference evidence="2 3" key="1">
    <citation type="submission" date="2018-09" db="EMBL/GenBank/DDBJ databases">
        <title>Genomic Encyclopedia of Archaeal and Bacterial Type Strains, Phase II (KMG-II): from individual species to whole genera.</title>
        <authorList>
            <person name="Goeker M."/>
        </authorList>
    </citation>
    <scope>NUCLEOTIDE SEQUENCE [LARGE SCALE GENOMIC DNA]</scope>
    <source>
        <strain evidence="2 3">DSM 13151</strain>
    </source>
</reference>
<feature type="transmembrane region" description="Helical" evidence="1">
    <location>
        <begin position="33"/>
        <end position="55"/>
    </location>
</feature>
<dbReference type="AlphaFoldDB" id="A0A3R7DAH2"/>
<evidence type="ECO:0000313" key="3">
    <source>
        <dbReference type="Proteomes" id="UP000283805"/>
    </source>
</evidence>
<keyword evidence="1" id="KW-0812">Transmembrane</keyword>
<keyword evidence="1" id="KW-1133">Transmembrane helix</keyword>
<organism evidence="2 3">
    <name type="scientific">Halopiger aswanensis</name>
    <dbReference type="NCBI Taxonomy" id="148449"/>
    <lineage>
        <taxon>Archaea</taxon>
        <taxon>Methanobacteriati</taxon>
        <taxon>Methanobacteriota</taxon>
        <taxon>Stenosarchaea group</taxon>
        <taxon>Halobacteria</taxon>
        <taxon>Halobacteriales</taxon>
        <taxon>Natrialbaceae</taxon>
        <taxon>Halopiger</taxon>
    </lineage>
</organism>
<dbReference type="Proteomes" id="UP000283805">
    <property type="component" value="Unassembled WGS sequence"/>
</dbReference>
<proteinExistence type="predicted"/>
<evidence type="ECO:0000256" key="1">
    <source>
        <dbReference type="SAM" id="Phobius"/>
    </source>
</evidence>
<accession>A0A3R7DAH2</accession>
<feature type="transmembrane region" description="Helical" evidence="1">
    <location>
        <begin position="6"/>
        <end position="26"/>
    </location>
</feature>
<comment type="caution">
    <text evidence="2">The sequence shown here is derived from an EMBL/GenBank/DDBJ whole genome shotgun (WGS) entry which is preliminary data.</text>
</comment>
<keyword evidence="1" id="KW-0472">Membrane</keyword>